<dbReference type="GO" id="GO:0006508">
    <property type="term" value="P:proteolysis"/>
    <property type="evidence" value="ECO:0007669"/>
    <property type="project" value="TreeGrafter"/>
</dbReference>
<dbReference type="AlphaFoldDB" id="A0A2L0EJZ7"/>
<evidence type="ECO:0000256" key="3">
    <source>
        <dbReference type="ARBA" id="ARBA00023157"/>
    </source>
</evidence>
<sequence>MPQMTRLIGAVALGASVAAGCGGGGASGATPPDGVSTTGSGGDDAACGDGALASAEACDDGNVVDDDGCSAACSVEPGYECTGAPSACAAACGDGLLAGGEACDDGNTSDGDGCSAACAPEPGYGCTGAPSVCTSSCGDGVLASDEACDDGNTSDEDGCDAACALEPGYNCTGEPSVCAARCGDGILLGHEGCDDGDAASGDGCSSGCQIETGFVCSGAPSLCCIPETEPNNEPSTASGPVPVGALACGSISPDSEVDVYAFTLPTAGDVSIEAFNGADPGSCSPTTTLTLYAGDGATVLTRGATSGAGRCAKIDGWADPRAAALPAGTYYVEIADANRATRPAYTLQIRATVRGDGVPEGSEACDGEANCDERCEVTAPGPGESMQTAEPFPGCPLAPSSRVRGDVPPCLPASGAVHWYSHVATRGVVALSAETAGPVALFSDTGQMIGCSPDVTERPIASRSTVGQVFYAAIPASPDGPCLSFADLPYAGVGAAPSDLGVAFPSSAAGSWGMTTSATHVFLATATKVFSFPKSGGVTALEVGTANGITAAHMGYDIQFANGALFSVDQTNSATSSRLFRIFDEAAGTWAPTTWDSSPAYPGSSPSYALTFDGTDLLYPTRGNDTTPAYFFARSAAEPGPAQLLGTVPALSGVGGMAADSRYLYVAAFQAGRPGIYRLDRADMAAPPVLLAEGELAATNTSVVVDDTTAASYLYFRETRGDLRVVADPGGTPLDLGVLSTLGSAEDRAMTYDAATNTIYLYETETDAAGRVVMLR</sequence>
<dbReference type="EMBL" id="CP012673">
    <property type="protein sequence ID" value="AUX39621.1"/>
    <property type="molecule type" value="Genomic_DNA"/>
</dbReference>
<dbReference type="NCBIfam" id="TIGR02232">
    <property type="entry name" value="myxo_disulf_rpt"/>
    <property type="match status" value="4"/>
</dbReference>
<keyword evidence="3" id="KW-1015">Disulfide bond</keyword>
<evidence type="ECO:0000256" key="2">
    <source>
        <dbReference type="ARBA" id="ARBA00022737"/>
    </source>
</evidence>
<dbReference type="InterPro" id="IPR043543">
    <property type="entry name" value="PAPPA/PAPPA2"/>
</dbReference>
<dbReference type="PANTHER" id="PTHR46130:SF3">
    <property type="entry name" value="CHROMOSOME UNDETERMINED SCAFFOLD_33, WHOLE GENOME SHOTGUN SEQUENCE"/>
    <property type="match status" value="1"/>
</dbReference>
<dbReference type="GO" id="GO:0005615">
    <property type="term" value="C:extracellular space"/>
    <property type="evidence" value="ECO:0007669"/>
    <property type="project" value="TreeGrafter"/>
</dbReference>
<dbReference type="PANTHER" id="PTHR46130">
    <property type="entry name" value="LAMGL DOMAIN-CONTAINING PROTEIN"/>
    <property type="match status" value="1"/>
</dbReference>
<dbReference type="InterPro" id="IPR011936">
    <property type="entry name" value="Myxo_disulph_rpt"/>
</dbReference>
<evidence type="ECO:0000313" key="4">
    <source>
        <dbReference type="EMBL" id="AUX39621.1"/>
    </source>
</evidence>
<accession>A0A2L0EJZ7</accession>
<dbReference type="Pfam" id="PF13948">
    <property type="entry name" value="DUF4215"/>
    <property type="match status" value="4"/>
</dbReference>
<dbReference type="GO" id="GO:0004222">
    <property type="term" value="F:metalloendopeptidase activity"/>
    <property type="evidence" value="ECO:0007669"/>
    <property type="project" value="TreeGrafter"/>
</dbReference>
<keyword evidence="1" id="KW-0732">Signal</keyword>
<keyword evidence="2" id="KW-0677">Repeat</keyword>
<reference evidence="4 5" key="1">
    <citation type="submission" date="2015-09" db="EMBL/GenBank/DDBJ databases">
        <title>Sorangium comparison.</title>
        <authorList>
            <person name="Zaburannyi N."/>
            <person name="Bunk B."/>
            <person name="Overmann J."/>
            <person name="Mueller R."/>
        </authorList>
    </citation>
    <scope>NUCLEOTIDE SEQUENCE [LARGE SCALE GENOMIC DNA]</scope>
    <source>
        <strain evidence="4 5">So ce26</strain>
    </source>
</reference>
<evidence type="ECO:0000256" key="1">
    <source>
        <dbReference type="ARBA" id="ARBA00022729"/>
    </source>
</evidence>
<protein>
    <submittedName>
        <fullName evidence="4">Uncharacterized protein</fullName>
    </submittedName>
</protein>
<dbReference type="OrthoDB" id="5513529at2"/>
<name>A0A2L0EJZ7_SORCE</name>
<gene>
    <name evidence="4" type="ORF">SOCE26_010150</name>
</gene>
<dbReference type="SUPFAM" id="SSF89260">
    <property type="entry name" value="Collagen-binding domain"/>
    <property type="match status" value="1"/>
</dbReference>
<dbReference type="Proteomes" id="UP000238348">
    <property type="component" value="Chromosome"/>
</dbReference>
<dbReference type="PROSITE" id="PS51257">
    <property type="entry name" value="PROKAR_LIPOPROTEIN"/>
    <property type="match status" value="1"/>
</dbReference>
<evidence type="ECO:0000313" key="5">
    <source>
        <dbReference type="Proteomes" id="UP000238348"/>
    </source>
</evidence>
<dbReference type="GO" id="GO:0007166">
    <property type="term" value="P:cell surface receptor signaling pathway"/>
    <property type="evidence" value="ECO:0007669"/>
    <property type="project" value="TreeGrafter"/>
</dbReference>
<dbReference type="Gene3D" id="2.60.120.380">
    <property type="match status" value="1"/>
</dbReference>
<proteinExistence type="predicted"/>
<organism evidence="4 5">
    <name type="scientific">Sorangium cellulosum</name>
    <name type="common">Polyangium cellulosum</name>
    <dbReference type="NCBI Taxonomy" id="56"/>
    <lineage>
        <taxon>Bacteria</taxon>
        <taxon>Pseudomonadati</taxon>
        <taxon>Myxococcota</taxon>
        <taxon>Polyangia</taxon>
        <taxon>Polyangiales</taxon>
        <taxon>Polyangiaceae</taxon>
        <taxon>Sorangium</taxon>
    </lineage>
</organism>